<feature type="domain" description="Sialate O-acetylesterase" evidence="3">
    <location>
        <begin position="298"/>
        <end position="388"/>
    </location>
</feature>
<dbReference type="PANTHER" id="PTHR22901">
    <property type="entry name" value="SIALATE O-ACETYLESTERASE"/>
    <property type="match status" value="1"/>
</dbReference>
<dbReference type="Gene3D" id="2.60.40.10">
    <property type="entry name" value="Immunoglobulins"/>
    <property type="match status" value="1"/>
</dbReference>
<dbReference type="SUPFAM" id="SSF52266">
    <property type="entry name" value="SGNH hydrolase"/>
    <property type="match status" value="1"/>
</dbReference>
<dbReference type="Gene3D" id="3.40.50.1110">
    <property type="entry name" value="SGNH hydrolase"/>
    <property type="match status" value="1"/>
</dbReference>
<keyword evidence="2" id="KW-0732">Signal</keyword>
<dbReference type="Pfam" id="PF03629">
    <property type="entry name" value="SASA"/>
    <property type="match status" value="1"/>
</dbReference>
<evidence type="ECO:0000313" key="4">
    <source>
        <dbReference type="EMBL" id="SFI01121.1"/>
    </source>
</evidence>
<proteinExistence type="predicted"/>
<organism evidence="4 5">
    <name type="scientific">Planctomicrobium piriforme</name>
    <dbReference type="NCBI Taxonomy" id="1576369"/>
    <lineage>
        <taxon>Bacteria</taxon>
        <taxon>Pseudomonadati</taxon>
        <taxon>Planctomycetota</taxon>
        <taxon>Planctomycetia</taxon>
        <taxon>Planctomycetales</taxon>
        <taxon>Planctomycetaceae</taxon>
        <taxon>Planctomicrobium</taxon>
    </lineage>
</organism>
<gene>
    <name evidence="4" type="ORF">SAMN05421753_104326</name>
</gene>
<reference evidence="5" key="1">
    <citation type="submission" date="2016-10" db="EMBL/GenBank/DDBJ databases">
        <authorList>
            <person name="Varghese N."/>
            <person name="Submissions S."/>
        </authorList>
    </citation>
    <scope>NUCLEOTIDE SEQUENCE [LARGE SCALE GENOMIC DNA]</scope>
    <source>
        <strain evidence="5">DSM 26348</strain>
    </source>
</reference>
<dbReference type="GO" id="GO:0001681">
    <property type="term" value="F:sialate O-acetylesterase activity"/>
    <property type="evidence" value="ECO:0007669"/>
    <property type="project" value="InterPro"/>
</dbReference>
<evidence type="ECO:0000313" key="5">
    <source>
        <dbReference type="Proteomes" id="UP000199518"/>
    </source>
</evidence>
<accession>A0A1I3ER45</accession>
<keyword evidence="5" id="KW-1185">Reference proteome</keyword>
<sequence length="728" mass="78583">MRVSRVRKWFCFLFVSGLLCTATASADVRLPKFMGDHMVLQRDMPIPLWGWAAPGEKVTATLGDDKAEATADDKGEWRLTLPARPAGDPLTLTVTGKNKLTLTDILMGEVWLCSGQSNMEWVVQSSTNAAQEIANANYPQIRQIKIPKVPSGTPQDDVAGTWAICSPQTAGGFTAAGYFMARKLNQELGVPIGLINSSWGGTAIEPWTPPEGFAGVPELKSLSDQVQQRSPGNPAYQKALNDHIAQTEAWLQKAKAATAAGNASPPSPAFPESLKAPATHSDATGLYNGMIHPFVGWPIRGAIWYQGETNSGDGMRYRAKMEALIEGWRKVWGIGDFPFYFVQIAPFQYGASAPSVLAEFWEAQAESAKIPNTGMVVTTDIATINDIHPPNKQDVGLRLALLALHRTYGKSDVVDSGPTFKSIEPKGNELVVTFENTAGGLKSRDGQALTWFEVIGPDSGWTKAEAKIDGDTVILSAPGVSSPAAMRFAWHKLAEPNLANGAGLPATAFRAGEVPRVDFLSQVDDAKAYRLMCDIDLQKLAKNVTYDVDNRSQMTTPFDRIGYLVELQSSGGAAQFVFVSMDAFTNDIKKIGIPDLSSGAVFQQQVKNLTVVSNAAGITSGANLDGGNIEFWPHNYGQQNTANVPGASNTTFDFGDFKSDPQDGYGSMQVHNFKAKQTLFSINHWANGSGADLGIGNSTGENSDWTFSGNAGNYTTKRLRVFVRPTRQ</sequence>
<dbReference type="InterPro" id="IPR039329">
    <property type="entry name" value="SIAE"/>
</dbReference>
<name>A0A1I3ER45_9PLAN</name>
<dbReference type="AlphaFoldDB" id="A0A1I3ER45"/>
<feature type="signal peptide" evidence="2">
    <location>
        <begin position="1"/>
        <end position="26"/>
    </location>
</feature>
<protein>
    <submittedName>
        <fullName evidence="4">Sialate O-acetylesterase</fullName>
    </submittedName>
</protein>
<evidence type="ECO:0000259" key="3">
    <source>
        <dbReference type="Pfam" id="PF03629"/>
    </source>
</evidence>
<dbReference type="EMBL" id="FOQD01000004">
    <property type="protein sequence ID" value="SFI01121.1"/>
    <property type="molecule type" value="Genomic_DNA"/>
</dbReference>
<dbReference type="InterPro" id="IPR013783">
    <property type="entry name" value="Ig-like_fold"/>
</dbReference>
<evidence type="ECO:0000256" key="1">
    <source>
        <dbReference type="ARBA" id="ARBA00022801"/>
    </source>
</evidence>
<dbReference type="InterPro" id="IPR005181">
    <property type="entry name" value="SASA"/>
</dbReference>
<evidence type="ECO:0000256" key="2">
    <source>
        <dbReference type="SAM" id="SignalP"/>
    </source>
</evidence>
<dbReference type="GO" id="GO:0005975">
    <property type="term" value="P:carbohydrate metabolic process"/>
    <property type="evidence" value="ECO:0007669"/>
    <property type="project" value="TreeGrafter"/>
</dbReference>
<dbReference type="STRING" id="1576369.SAMN05421753_104326"/>
<feature type="chain" id="PRO_5011441471" evidence="2">
    <location>
        <begin position="27"/>
        <end position="728"/>
    </location>
</feature>
<dbReference type="PANTHER" id="PTHR22901:SF0">
    <property type="entry name" value="SIALATE O-ACETYLESTERASE"/>
    <property type="match status" value="1"/>
</dbReference>
<dbReference type="InterPro" id="IPR036514">
    <property type="entry name" value="SGNH_hydro_sf"/>
</dbReference>
<dbReference type="Proteomes" id="UP000199518">
    <property type="component" value="Unassembled WGS sequence"/>
</dbReference>
<keyword evidence="1" id="KW-0378">Hydrolase</keyword>